<feature type="domain" description="CBS" evidence="5">
    <location>
        <begin position="288"/>
        <end position="347"/>
    </location>
</feature>
<keyword evidence="8" id="KW-1185">Reference proteome</keyword>
<dbReference type="RefSeq" id="WP_007740835.1">
    <property type="nucleotide sequence ID" value="NZ_AOMF01000158.1"/>
</dbReference>
<evidence type="ECO:0000313" key="8">
    <source>
        <dbReference type="Proteomes" id="UP000011680"/>
    </source>
</evidence>
<sequence>MNTTEITLRLLAGFVLILTNGFFVTVEFALTRAQQYTEAEFVGPGLERAWAMTQNLEIYLTGCQIGITASSIAVGIVAEPALAALFEPLFGTVLASVGAGAILGFLIINLLHLTHGEQAPTYLGVERSRQVCRYGATPLYWFTWLIWPLLRVGDLFAKWTLRLFGVEMTGAWLDSGDEDVDSRADLYKRLETVLEGSDIDAEQRSEVMGALVAGDMPVQGIMVPREEIATLSTENTPAENLATIETAAYARYPLVDDTLEEFRGVVYLPAITTRFSELMDGELAIEELAAPPMTLPADEEVSDAIDRFQDENQELALVEDDGEIVGLLTATDAFEEVMGELEDPTDVAGAHAAGSG</sequence>
<proteinExistence type="predicted"/>
<evidence type="ECO:0000256" key="2">
    <source>
        <dbReference type="ARBA" id="ARBA00022475"/>
    </source>
</evidence>
<dbReference type="OrthoDB" id="213548at2157"/>
<gene>
    <name evidence="7" type="ORF">C451_12155</name>
</gene>
<dbReference type="PANTHER" id="PTHR43099">
    <property type="entry name" value="UPF0053 PROTEIN YRKA"/>
    <property type="match status" value="1"/>
</dbReference>
<dbReference type="PROSITE" id="PS51846">
    <property type="entry name" value="CNNM"/>
    <property type="match status" value="1"/>
</dbReference>
<protein>
    <recommendedName>
        <fullName evidence="9">Inosine monophosphate dehydrogenase</fullName>
    </recommendedName>
</protein>
<dbReference type="Proteomes" id="UP000011680">
    <property type="component" value="Unassembled WGS sequence"/>
</dbReference>
<dbReference type="eggNOG" id="arCOG00626">
    <property type="taxonomic scope" value="Archaea"/>
</dbReference>
<evidence type="ECO:0000313" key="7">
    <source>
        <dbReference type="EMBL" id="EMA52299.1"/>
    </source>
</evidence>
<comment type="subcellular location">
    <subcellularLocation>
        <location evidence="1">Cell membrane</location>
        <topology evidence="1">Multi-pass membrane protein</topology>
    </subcellularLocation>
</comment>
<dbReference type="InterPro" id="IPR051676">
    <property type="entry name" value="UPF0053_domain"/>
</dbReference>
<dbReference type="AlphaFoldDB" id="M0N593"/>
<dbReference type="Pfam" id="PF00571">
    <property type="entry name" value="CBS"/>
    <property type="match status" value="1"/>
</dbReference>
<dbReference type="Pfam" id="PF01595">
    <property type="entry name" value="CNNM"/>
    <property type="match status" value="1"/>
</dbReference>
<feature type="transmembrane region" description="Helical" evidence="4">
    <location>
        <begin position="89"/>
        <end position="111"/>
    </location>
</feature>
<dbReference type="InterPro" id="IPR046342">
    <property type="entry name" value="CBS_dom_sf"/>
</dbReference>
<keyword evidence="4" id="KW-0812">Transmembrane</keyword>
<dbReference type="STRING" id="1227457.C451_12155"/>
<evidence type="ECO:0000259" key="5">
    <source>
        <dbReference type="PROSITE" id="PS51371"/>
    </source>
</evidence>
<evidence type="ECO:0000256" key="4">
    <source>
        <dbReference type="SAM" id="Phobius"/>
    </source>
</evidence>
<dbReference type="PROSITE" id="PS51371">
    <property type="entry name" value="CBS"/>
    <property type="match status" value="1"/>
</dbReference>
<accession>M0N593</accession>
<keyword evidence="4" id="KW-0472">Membrane</keyword>
<dbReference type="InterPro" id="IPR002550">
    <property type="entry name" value="CNNM"/>
</dbReference>
<organism evidence="7 8">
    <name type="scientific">Halococcus thailandensis JCM 13552</name>
    <dbReference type="NCBI Taxonomy" id="1227457"/>
    <lineage>
        <taxon>Archaea</taxon>
        <taxon>Methanobacteriati</taxon>
        <taxon>Methanobacteriota</taxon>
        <taxon>Stenosarchaea group</taxon>
        <taxon>Halobacteria</taxon>
        <taxon>Halobacteriales</taxon>
        <taxon>Halococcaceae</taxon>
        <taxon>Halococcus</taxon>
    </lineage>
</organism>
<keyword evidence="3" id="KW-0129">CBS domain</keyword>
<dbReference type="GO" id="GO:0005886">
    <property type="term" value="C:plasma membrane"/>
    <property type="evidence" value="ECO:0007669"/>
    <property type="project" value="UniProtKB-SubCell"/>
</dbReference>
<evidence type="ECO:0000256" key="1">
    <source>
        <dbReference type="ARBA" id="ARBA00004651"/>
    </source>
</evidence>
<dbReference type="Gene3D" id="3.10.580.10">
    <property type="entry name" value="CBS-domain"/>
    <property type="match status" value="1"/>
</dbReference>
<name>M0N593_9EURY</name>
<evidence type="ECO:0008006" key="9">
    <source>
        <dbReference type="Google" id="ProtNLM"/>
    </source>
</evidence>
<dbReference type="InterPro" id="IPR000644">
    <property type="entry name" value="CBS_dom"/>
</dbReference>
<dbReference type="EMBL" id="AOMF01000158">
    <property type="protein sequence ID" value="EMA52299.1"/>
    <property type="molecule type" value="Genomic_DNA"/>
</dbReference>
<reference evidence="7 8" key="1">
    <citation type="journal article" date="2014" name="PLoS Genet.">
        <title>Phylogenetically driven sequencing of extremely halophilic archaea reveals strategies for static and dynamic osmo-response.</title>
        <authorList>
            <person name="Becker E.A."/>
            <person name="Seitzer P.M."/>
            <person name="Tritt A."/>
            <person name="Larsen D."/>
            <person name="Krusor M."/>
            <person name="Yao A.I."/>
            <person name="Wu D."/>
            <person name="Madern D."/>
            <person name="Eisen J.A."/>
            <person name="Darling A.E."/>
            <person name="Facciotti M.T."/>
        </authorList>
    </citation>
    <scope>NUCLEOTIDE SEQUENCE [LARGE SCALE GENOMIC DNA]</scope>
    <source>
        <strain evidence="7 8">JCM 13552</strain>
    </source>
</reference>
<feature type="domain" description="CNNM transmembrane" evidence="6">
    <location>
        <begin position="2"/>
        <end position="203"/>
    </location>
</feature>
<feature type="transmembrane region" description="Helical" evidence="4">
    <location>
        <begin position="131"/>
        <end position="150"/>
    </location>
</feature>
<keyword evidence="2" id="KW-1003">Cell membrane</keyword>
<evidence type="ECO:0000259" key="6">
    <source>
        <dbReference type="PROSITE" id="PS51846"/>
    </source>
</evidence>
<dbReference type="PANTHER" id="PTHR43099:SF5">
    <property type="entry name" value="HLYC_CORC FAMILY TRANSPORTER"/>
    <property type="match status" value="1"/>
</dbReference>
<evidence type="ECO:0000256" key="3">
    <source>
        <dbReference type="PROSITE-ProRule" id="PRU00703"/>
    </source>
</evidence>
<feature type="transmembrane region" description="Helical" evidence="4">
    <location>
        <begin position="58"/>
        <end position="77"/>
    </location>
</feature>
<dbReference type="PATRIC" id="fig|1227457.3.peg.2303"/>
<feature type="transmembrane region" description="Helical" evidence="4">
    <location>
        <begin position="6"/>
        <end position="30"/>
    </location>
</feature>
<keyword evidence="4" id="KW-1133">Transmembrane helix</keyword>
<dbReference type="SUPFAM" id="SSF54631">
    <property type="entry name" value="CBS-domain pair"/>
    <property type="match status" value="1"/>
</dbReference>
<comment type="caution">
    <text evidence="7">The sequence shown here is derived from an EMBL/GenBank/DDBJ whole genome shotgun (WGS) entry which is preliminary data.</text>
</comment>